<dbReference type="OrthoDB" id="1452595at2"/>
<evidence type="ECO:0000313" key="8">
    <source>
        <dbReference type="EMBL" id="KKI51507.1"/>
    </source>
</evidence>
<reference evidence="8 9" key="1">
    <citation type="submission" date="2015-04" db="EMBL/GenBank/DDBJ databases">
        <title>Draft genome sequence of bacteremic isolate Catabacter hongkongensis type strain HKU16T.</title>
        <authorList>
            <person name="Lau S.K."/>
            <person name="Teng J.L."/>
            <person name="Huang Y."/>
            <person name="Curreem S.O."/>
            <person name="Tsui S.K."/>
            <person name="Woo P.C."/>
        </authorList>
    </citation>
    <scope>NUCLEOTIDE SEQUENCE [LARGE SCALE GENOMIC DNA]</scope>
    <source>
        <strain evidence="8 9">HKU16</strain>
    </source>
</reference>
<dbReference type="PANTHER" id="PTHR16119">
    <property type="entry name" value="TRANSMEMBRANE PROTEIN 144"/>
    <property type="match status" value="1"/>
</dbReference>
<dbReference type="Gene3D" id="1.10.3730.20">
    <property type="match status" value="1"/>
</dbReference>
<dbReference type="RefSeq" id="WP_046442907.1">
    <property type="nucleotide sequence ID" value="NZ_LAYJ01000076.1"/>
</dbReference>
<feature type="transmembrane region" description="Helical" evidence="7">
    <location>
        <begin position="55"/>
        <end position="78"/>
    </location>
</feature>
<comment type="similarity">
    <text evidence="2">Belongs to the GRP transporter (TC 2.A.7.5) family.</text>
</comment>
<evidence type="ECO:0000256" key="1">
    <source>
        <dbReference type="ARBA" id="ARBA00004141"/>
    </source>
</evidence>
<dbReference type="EMBL" id="LAYJ01000076">
    <property type="protein sequence ID" value="KKI51507.1"/>
    <property type="molecule type" value="Genomic_DNA"/>
</dbReference>
<dbReference type="CDD" id="cd23111">
    <property type="entry name" value="ribose_uptake_RbsU"/>
    <property type="match status" value="1"/>
</dbReference>
<evidence type="ECO:0000256" key="6">
    <source>
        <dbReference type="ARBA" id="ARBA00023136"/>
    </source>
</evidence>
<comment type="caution">
    <text evidence="8">The sequence shown here is derived from an EMBL/GenBank/DDBJ whole genome shotgun (WGS) entry which is preliminary data.</text>
</comment>
<dbReference type="SUPFAM" id="SSF103481">
    <property type="entry name" value="Multidrug resistance efflux transporter EmrE"/>
    <property type="match status" value="1"/>
</dbReference>
<feature type="transmembrane region" description="Helical" evidence="7">
    <location>
        <begin position="179"/>
        <end position="197"/>
    </location>
</feature>
<dbReference type="STRING" id="270498.CHK_0999"/>
<evidence type="ECO:0000256" key="5">
    <source>
        <dbReference type="ARBA" id="ARBA00022989"/>
    </source>
</evidence>
<dbReference type="GO" id="GO:0016020">
    <property type="term" value="C:membrane"/>
    <property type="evidence" value="ECO:0007669"/>
    <property type="project" value="UniProtKB-SubCell"/>
</dbReference>
<dbReference type="Pfam" id="PF06800">
    <property type="entry name" value="Sugar_transport"/>
    <property type="match status" value="1"/>
</dbReference>
<evidence type="ECO:0000313" key="9">
    <source>
        <dbReference type="Proteomes" id="UP000034076"/>
    </source>
</evidence>
<gene>
    <name evidence="8" type="ORF">CHK_0999</name>
</gene>
<comment type="subcellular location">
    <subcellularLocation>
        <location evidence="1">Membrane</location>
        <topology evidence="1">Multi-pass membrane protein</topology>
    </subcellularLocation>
</comment>
<dbReference type="Proteomes" id="UP000034076">
    <property type="component" value="Unassembled WGS sequence"/>
</dbReference>
<dbReference type="GO" id="GO:0015144">
    <property type="term" value="F:carbohydrate transmembrane transporter activity"/>
    <property type="evidence" value="ECO:0007669"/>
    <property type="project" value="InterPro"/>
</dbReference>
<evidence type="ECO:0000256" key="7">
    <source>
        <dbReference type="SAM" id="Phobius"/>
    </source>
</evidence>
<keyword evidence="3" id="KW-0762">Sugar transport</keyword>
<dbReference type="AlphaFoldDB" id="A0A0M2NM72"/>
<keyword evidence="3" id="KW-0813">Transport</keyword>
<keyword evidence="9" id="KW-1185">Reference proteome</keyword>
<dbReference type="InterPro" id="IPR010651">
    <property type="entry name" value="Sugar_transport"/>
</dbReference>
<name>A0A0M2NM72_9FIRM</name>
<feature type="transmembrane region" description="Helical" evidence="7">
    <location>
        <begin position="234"/>
        <end position="256"/>
    </location>
</feature>
<keyword evidence="5 7" id="KW-1133">Transmembrane helix</keyword>
<feature type="transmembrane region" description="Helical" evidence="7">
    <location>
        <begin position="90"/>
        <end position="111"/>
    </location>
</feature>
<feature type="transmembrane region" description="Helical" evidence="7">
    <location>
        <begin position="31"/>
        <end position="49"/>
    </location>
</feature>
<dbReference type="InterPro" id="IPR037185">
    <property type="entry name" value="EmrE-like"/>
</dbReference>
<evidence type="ECO:0000256" key="4">
    <source>
        <dbReference type="ARBA" id="ARBA00022692"/>
    </source>
</evidence>
<sequence length="287" mass="29876">MDILIGLIPAVSWGLLPLAVSKLGGKPINQILGTTLGALLVALIVQAASGQSASGTVFLFCFISGAFWAFGQMLQYTAYTEIGVSKAMPLSTGMQLLGTSLLGVIAFGEWASAQSKLIGFASVTIVIVGVIITSYQENKKKNDNANMKKAVIVLLVSAVGYVGYSGFPRFVSANGWAEFLPQAVGMFSASVIFSLFMTRGSALGQKSSYKNILPGLVFSIGALTYLLSTARNGVAIGFTLSQMNVVIATLGSIFLLGEKKTKKEMKAVVGGLALVVTGGILINLAGT</sequence>
<protein>
    <submittedName>
        <fullName evidence="8">Glucose uptake protein</fullName>
    </submittedName>
</protein>
<evidence type="ECO:0000256" key="3">
    <source>
        <dbReference type="ARBA" id="ARBA00022597"/>
    </source>
</evidence>
<proteinExistence type="inferred from homology"/>
<feature type="transmembrane region" description="Helical" evidence="7">
    <location>
        <begin position="147"/>
        <end position="167"/>
    </location>
</feature>
<keyword evidence="6 7" id="KW-0472">Membrane</keyword>
<evidence type="ECO:0000256" key="2">
    <source>
        <dbReference type="ARBA" id="ARBA00006117"/>
    </source>
</evidence>
<accession>A0A0M2NM72</accession>
<feature type="transmembrane region" description="Helical" evidence="7">
    <location>
        <begin position="209"/>
        <end position="228"/>
    </location>
</feature>
<feature type="transmembrane region" description="Helical" evidence="7">
    <location>
        <begin position="268"/>
        <end position="286"/>
    </location>
</feature>
<dbReference type="PANTHER" id="PTHR16119:SF17">
    <property type="entry name" value="TRANSMEMBRANE PROTEIN 144"/>
    <property type="match status" value="1"/>
</dbReference>
<organism evidence="8 9">
    <name type="scientific">Christensenella hongkongensis</name>
    <dbReference type="NCBI Taxonomy" id="270498"/>
    <lineage>
        <taxon>Bacteria</taxon>
        <taxon>Bacillati</taxon>
        <taxon>Bacillota</taxon>
        <taxon>Clostridia</taxon>
        <taxon>Christensenellales</taxon>
        <taxon>Christensenellaceae</taxon>
        <taxon>Christensenella</taxon>
    </lineage>
</organism>
<dbReference type="PATRIC" id="fig|270498.16.peg.1197"/>
<feature type="transmembrane region" description="Helical" evidence="7">
    <location>
        <begin position="117"/>
        <end position="135"/>
    </location>
</feature>
<keyword evidence="4 7" id="KW-0812">Transmembrane</keyword>